<name>A0A2P2J316_RHIMU</name>
<organism evidence="1">
    <name type="scientific">Rhizophora mucronata</name>
    <name type="common">Asiatic mangrove</name>
    <dbReference type="NCBI Taxonomy" id="61149"/>
    <lineage>
        <taxon>Eukaryota</taxon>
        <taxon>Viridiplantae</taxon>
        <taxon>Streptophyta</taxon>
        <taxon>Embryophyta</taxon>
        <taxon>Tracheophyta</taxon>
        <taxon>Spermatophyta</taxon>
        <taxon>Magnoliopsida</taxon>
        <taxon>eudicotyledons</taxon>
        <taxon>Gunneridae</taxon>
        <taxon>Pentapetalae</taxon>
        <taxon>rosids</taxon>
        <taxon>fabids</taxon>
        <taxon>Malpighiales</taxon>
        <taxon>Rhizophoraceae</taxon>
        <taxon>Rhizophora</taxon>
    </lineage>
</organism>
<accession>A0A2P2J316</accession>
<evidence type="ECO:0000313" key="1">
    <source>
        <dbReference type="EMBL" id="MBW87871.1"/>
    </source>
</evidence>
<dbReference type="AlphaFoldDB" id="A0A2P2J316"/>
<proteinExistence type="predicted"/>
<reference evidence="1" key="1">
    <citation type="submission" date="2018-02" db="EMBL/GenBank/DDBJ databases">
        <title>Rhizophora mucronata_Transcriptome.</title>
        <authorList>
            <person name="Meera S.P."/>
            <person name="Sreeshan A."/>
            <person name="Augustine A."/>
        </authorList>
    </citation>
    <scope>NUCLEOTIDE SEQUENCE</scope>
    <source>
        <tissue evidence="1">Leaf</tissue>
    </source>
</reference>
<protein>
    <submittedName>
        <fullName evidence="1">Uncharacterized protein</fullName>
    </submittedName>
</protein>
<dbReference type="EMBL" id="GGEC01007388">
    <property type="protein sequence ID" value="MBW87871.1"/>
    <property type="molecule type" value="Transcribed_RNA"/>
</dbReference>
<sequence length="38" mass="4521">MVCKQLLEANLQSMQQFRGASRISCYIIHQEKKKIHFI</sequence>